<name>A0ABU0XDY6_9MICO</name>
<keyword evidence="1" id="KW-0472">Membrane</keyword>
<reference evidence="2 3" key="1">
    <citation type="submission" date="2023-08" db="EMBL/GenBank/DDBJ databases">
        <title>Microbacterium sp. nov., isolated from a waste landfill.</title>
        <authorList>
            <person name="Wen W."/>
        </authorList>
    </citation>
    <scope>NUCLEOTIDE SEQUENCE [LARGE SCALE GENOMIC DNA]</scope>
    <source>
        <strain evidence="2 3">ASV81</strain>
    </source>
</reference>
<feature type="transmembrane region" description="Helical" evidence="1">
    <location>
        <begin position="173"/>
        <end position="193"/>
    </location>
</feature>
<comment type="caution">
    <text evidence="2">The sequence shown here is derived from an EMBL/GenBank/DDBJ whole genome shotgun (WGS) entry which is preliminary data.</text>
</comment>
<dbReference type="EMBL" id="JAVFCB010000002">
    <property type="protein sequence ID" value="MDQ4213331.1"/>
    <property type="molecule type" value="Genomic_DNA"/>
</dbReference>
<dbReference type="Pfam" id="PF11299">
    <property type="entry name" value="DUF3100"/>
    <property type="match status" value="1"/>
</dbReference>
<proteinExistence type="predicted"/>
<feature type="transmembrane region" description="Helical" evidence="1">
    <location>
        <begin position="380"/>
        <end position="398"/>
    </location>
</feature>
<feature type="transmembrane region" description="Helical" evidence="1">
    <location>
        <begin position="353"/>
        <end position="373"/>
    </location>
</feature>
<feature type="transmembrane region" description="Helical" evidence="1">
    <location>
        <begin position="20"/>
        <end position="38"/>
    </location>
</feature>
<feature type="transmembrane region" description="Helical" evidence="1">
    <location>
        <begin position="238"/>
        <end position="262"/>
    </location>
</feature>
<evidence type="ECO:0000313" key="2">
    <source>
        <dbReference type="EMBL" id="MDQ4213331.1"/>
    </source>
</evidence>
<keyword evidence="1" id="KW-0812">Transmembrane</keyword>
<dbReference type="RefSeq" id="WP_308488260.1">
    <property type="nucleotide sequence ID" value="NZ_JAVFCB010000002.1"/>
</dbReference>
<gene>
    <name evidence="2" type="ORF">RBR11_05335</name>
</gene>
<dbReference type="Proteomes" id="UP001230289">
    <property type="component" value="Unassembled WGS sequence"/>
</dbReference>
<protein>
    <submittedName>
        <fullName evidence="2">DUF3100 domain-containing protein</fullName>
    </submittedName>
</protein>
<feature type="transmembrane region" description="Helical" evidence="1">
    <location>
        <begin position="440"/>
        <end position="465"/>
    </location>
</feature>
<feature type="transmembrane region" description="Helical" evidence="1">
    <location>
        <begin position="119"/>
        <end position="138"/>
    </location>
</feature>
<feature type="transmembrane region" description="Helical" evidence="1">
    <location>
        <begin position="327"/>
        <end position="347"/>
    </location>
</feature>
<organism evidence="2 3">
    <name type="scientific">Microbacterium capsulatum</name>
    <dbReference type="NCBI Taxonomy" id="3041921"/>
    <lineage>
        <taxon>Bacteria</taxon>
        <taxon>Bacillati</taxon>
        <taxon>Actinomycetota</taxon>
        <taxon>Actinomycetes</taxon>
        <taxon>Micrococcales</taxon>
        <taxon>Microbacteriaceae</taxon>
        <taxon>Microbacterium</taxon>
    </lineage>
</organism>
<accession>A0ABU0XDY6</accession>
<keyword evidence="3" id="KW-1185">Reference proteome</keyword>
<evidence type="ECO:0000313" key="3">
    <source>
        <dbReference type="Proteomes" id="UP001230289"/>
    </source>
</evidence>
<feature type="transmembrane region" description="Helical" evidence="1">
    <location>
        <begin position="45"/>
        <end position="65"/>
    </location>
</feature>
<evidence type="ECO:0000256" key="1">
    <source>
        <dbReference type="SAM" id="Phobius"/>
    </source>
</evidence>
<feature type="transmembrane region" description="Helical" evidence="1">
    <location>
        <begin position="205"/>
        <end position="226"/>
    </location>
</feature>
<feature type="transmembrane region" description="Helical" evidence="1">
    <location>
        <begin position="410"/>
        <end position="428"/>
    </location>
</feature>
<dbReference type="InterPro" id="IPR021450">
    <property type="entry name" value="DUF3100"/>
</dbReference>
<sequence>MTAPSPGVATQLRLTLRSPQLWILIAFAVLLASGAQLIGPLVIPIGIASVTLLPMIWGLVAGAVVSGQRVKAFPVDLQHAATTLMGIGVLVLAVRLSFEIGPQLPLVVKAGPALLLQELGHMLGTIALALPLAVLLKMGPATIGATFSIDRETSFAMVSERYGADSPQYRGVLSMYVFGTVFGALLVSLIASVTSSLGIFDPRALAMGAGVGSGSMMAAAAAAVVANHPELSQQVLALAATSNLITSVLGLYVGVWVALPLAERFYRVLTRGRDDALARRIPAAALAGAEFGGSDIGPADVPAATPPAPSTTQIKVQKLIGKSPVSLPLWTSLTVVLGVGVVLSIVATKAFSWTILVGYGVIAVIVLAALGLSRLTRGRVPAIVTVMTVGILSTSPFSPVGRWVLEMAHAVDFLSITTFVLTFAGLSLGKDLPMLRSIGWKILPVGFVAITASFVLSVLVAELVLRTTG</sequence>
<keyword evidence="1" id="KW-1133">Transmembrane helix</keyword>